<dbReference type="AlphaFoldDB" id="A0A6J6A6M5"/>
<proteinExistence type="predicted"/>
<evidence type="ECO:0000313" key="5">
    <source>
        <dbReference type="EMBL" id="CAB4932045.1"/>
    </source>
</evidence>
<evidence type="ECO:0000256" key="1">
    <source>
        <dbReference type="SAM" id="Phobius"/>
    </source>
</evidence>
<reference evidence="2" key="1">
    <citation type="submission" date="2020-05" db="EMBL/GenBank/DDBJ databases">
        <authorList>
            <person name="Chiriac C."/>
            <person name="Salcher M."/>
            <person name="Ghai R."/>
            <person name="Kavagutti S V."/>
        </authorList>
    </citation>
    <scope>NUCLEOTIDE SEQUENCE</scope>
</reference>
<protein>
    <submittedName>
        <fullName evidence="2">Unannotated protein</fullName>
    </submittedName>
</protein>
<feature type="transmembrane region" description="Helical" evidence="1">
    <location>
        <begin position="184"/>
        <end position="202"/>
    </location>
</feature>
<dbReference type="EMBL" id="CAFBMT010000007">
    <property type="protein sequence ID" value="CAB4932045.1"/>
    <property type="molecule type" value="Genomic_DNA"/>
</dbReference>
<dbReference type="EMBL" id="CAESGF010000007">
    <property type="protein sequence ID" value="CAB4363690.1"/>
    <property type="molecule type" value="Genomic_DNA"/>
</dbReference>
<evidence type="ECO:0000313" key="3">
    <source>
        <dbReference type="EMBL" id="CAB4717566.1"/>
    </source>
</evidence>
<keyword evidence="1" id="KW-1133">Transmembrane helix</keyword>
<feature type="transmembrane region" description="Helical" evidence="1">
    <location>
        <begin position="46"/>
        <end position="64"/>
    </location>
</feature>
<sequence length="293" mass="31038">MKVTVLRLWALWVVPTMLILVTYSRLPPERLYRVSDSGIGGGVGRALVYVAFPGSLAAIALVGVTSGSFVRRWQRVAGLAAILLCATVMTGMVDPDDLDFKLINLLPVAGVVLAFVVSASTHWPGVSCGRATAAVAVTLGILSLPWIAAYAGFSLPGRLFLTKQLVAEAGEPGLVPAVHLGDHHGLSSALLVVTVIAVWRAPRGMPRTSARRALQGYLALLVSYGLVNMAQDFWGEQVATRGWTNWMIPDALEPGVSVVWAVIVAGAIVAYLLPRPARISSTVLAEPGLVDRS</sequence>
<dbReference type="EMBL" id="CAEZYF010000005">
    <property type="protein sequence ID" value="CAB4717566.1"/>
    <property type="molecule type" value="Genomic_DNA"/>
</dbReference>
<name>A0A6J6A6M5_9ZZZZ</name>
<feature type="transmembrane region" description="Helical" evidence="1">
    <location>
        <begin position="254"/>
        <end position="273"/>
    </location>
</feature>
<evidence type="ECO:0000313" key="2">
    <source>
        <dbReference type="EMBL" id="CAB4363690.1"/>
    </source>
</evidence>
<feature type="transmembrane region" description="Helical" evidence="1">
    <location>
        <begin position="105"/>
        <end position="126"/>
    </location>
</feature>
<dbReference type="EMBL" id="CAFAAV010000037">
    <property type="protein sequence ID" value="CAB4810248.1"/>
    <property type="molecule type" value="Genomic_DNA"/>
</dbReference>
<keyword evidence="1" id="KW-0472">Membrane</keyword>
<feature type="transmembrane region" description="Helical" evidence="1">
    <location>
        <begin position="133"/>
        <end position="153"/>
    </location>
</feature>
<evidence type="ECO:0000313" key="4">
    <source>
        <dbReference type="EMBL" id="CAB4810248.1"/>
    </source>
</evidence>
<feature type="transmembrane region" description="Helical" evidence="1">
    <location>
        <begin position="214"/>
        <end position="234"/>
    </location>
</feature>
<keyword evidence="1" id="KW-0812">Transmembrane</keyword>
<evidence type="ECO:0000313" key="6">
    <source>
        <dbReference type="EMBL" id="CAB5007044.1"/>
    </source>
</evidence>
<organism evidence="2">
    <name type="scientific">freshwater metagenome</name>
    <dbReference type="NCBI Taxonomy" id="449393"/>
    <lineage>
        <taxon>unclassified sequences</taxon>
        <taxon>metagenomes</taxon>
        <taxon>ecological metagenomes</taxon>
    </lineage>
</organism>
<dbReference type="EMBL" id="CAFBOL010000093">
    <property type="protein sequence ID" value="CAB5007044.1"/>
    <property type="molecule type" value="Genomic_DNA"/>
</dbReference>
<accession>A0A6J6A6M5</accession>
<feature type="transmembrane region" description="Helical" evidence="1">
    <location>
        <begin position="76"/>
        <end position="93"/>
    </location>
</feature>
<feature type="transmembrane region" description="Helical" evidence="1">
    <location>
        <begin position="7"/>
        <end position="26"/>
    </location>
</feature>
<gene>
    <name evidence="3" type="ORF">UFOPK2656_01077</name>
    <name evidence="4" type="ORF">UFOPK3099_00685</name>
    <name evidence="5" type="ORF">UFOPK3651_01547</name>
    <name evidence="6" type="ORF">UFOPK3931_02590</name>
    <name evidence="2" type="ORF">UFOPK4189_01466</name>
</gene>